<accession>A0A1R3W8K8</accession>
<name>A0A1R3W8K8_9GAMM</name>
<dbReference type="GO" id="GO:0008887">
    <property type="term" value="F:glycerate kinase activity"/>
    <property type="evidence" value="ECO:0007669"/>
    <property type="project" value="InterPro"/>
</dbReference>
<dbReference type="InterPro" id="IPR039760">
    <property type="entry name" value="MOFRL_protein"/>
</dbReference>
<feature type="domain" description="MOFRL" evidence="1">
    <location>
        <begin position="270"/>
        <end position="374"/>
    </location>
</feature>
<dbReference type="InterPro" id="IPR038614">
    <property type="entry name" value="GK_N_sf"/>
</dbReference>
<dbReference type="AlphaFoldDB" id="A0A1R3W8K8"/>
<dbReference type="SUPFAM" id="SSF82544">
    <property type="entry name" value="GckA/TtuD-like"/>
    <property type="match status" value="1"/>
</dbReference>
<gene>
    <name evidence="3" type="ORF">SAMN05216526_1665</name>
</gene>
<evidence type="ECO:0000313" key="3">
    <source>
        <dbReference type="EMBL" id="SIT72489.1"/>
    </source>
</evidence>
<dbReference type="EMBL" id="FTPK01000003">
    <property type="protein sequence ID" value="SIT72489.1"/>
    <property type="molecule type" value="Genomic_DNA"/>
</dbReference>
<proteinExistence type="predicted"/>
<dbReference type="Gene3D" id="3.40.50.10180">
    <property type="entry name" value="Glycerate kinase, MOFRL-like N-terminal domain"/>
    <property type="match status" value="1"/>
</dbReference>
<keyword evidence="3" id="KW-0670">Pyruvate</keyword>
<dbReference type="OrthoDB" id="9766552at2"/>
<dbReference type="Pfam" id="PF13660">
    <property type="entry name" value="DUF4147"/>
    <property type="match status" value="1"/>
</dbReference>
<dbReference type="InterPro" id="IPR025286">
    <property type="entry name" value="MOFRL_assoc_dom"/>
</dbReference>
<evidence type="ECO:0000313" key="4">
    <source>
        <dbReference type="Proteomes" id="UP000223759"/>
    </source>
</evidence>
<evidence type="ECO:0000259" key="1">
    <source>
        <dbReference type="Pfam" id="PF05161"/>
    </source>
</evidence>
<dbReference type="InterPro" id="IPR007835">
    <property type="entry name" value="MOFRL"/>
</dbReference>
<organism evidence="3 4">
    <name type="scientific">Ectothiorhodosinus mongolicus</name>
    <dbReference type="NCBI Taxonomy" id="233100"/>
    <lineage>
        <taxon>Bacteria</taxon>
        <taxon>Pseudomonadati</taxon>
        <taxon>Pseudomonadota</taxon>
        <taxon>Gammaproteobacteria</taxon>
        <taxon>Chromatiales</taxon>
        <taxon>Ectothiorhodospiraceae</taxon>
        <taxon>Ectothiorhodosinus</taxon>
    </lineage>
</organism>
<sequence>MPDKASPQGPRAQLLACFAAALKAVHGQSLVHEALQGADSPGHVVAIGKAAAAMARGAQELLGSRLSRGLLMTREGYGDERLGATARFVCLDSDHPVPGARSLEAGEALLRFIAETPVDEPLLFLISGGASSLVEVLADGVSLRELQNLNQSLLAGGLDIAAMNAQRKAISRIKGGGLNHYLGERRARVLLLSDVPGDDPAVIGSGLLAASARVQLQIVGNNLSAQQAAAAAGQAQGLSVHVHPQALAGDAVLQAKAIVEEMKIAPAGLHIWGGETHVCLPQHPGLGGRNQHLALAAAIALQGDASITLLAAGTDGSDGNTSVAGGMVDAGTLERGMELGGDAQKALAAADSYRFLRASGDLVDTGPTGTNVMDVVLALKG</sequence>
<dbReference type="Pfam" id="PF05161">
    <property type="entry name" value="MOFRL"/>
    <property type="match status" value="1"/>
</dbReference>
<evidence type="ECO:0000259" key="2">
    <source>
        <dbReference type="Pfam" id="PF13660"/>
    </source>
</evidence>
<dbReference type="PANTHER" id="PTHR12227:SF0">
    <property type="entry name" value="GLYCERATE KINASE"/>
    <property type="match status" value="1"/>
</dbReference>
<dbReference type="STRING" id="233100.SAMN05216526_1665"/>
<dbReference type="GO" id="GO:0005737">
    <property type="term" value="C:cytoplasm"/>
    <property type="evidence" value="ECO:0007669"/>
    <property type="project" value="TreeGrafter"/>
</dbReference>
<dbReference type="RefSeq" id="WP_076756069.1">
    <property type="nucleotide sequence ID" value="NZ_CP023018.1"/>
</dbReference>
<reference evidence="3 4" key="1">
    <citation type="submission" date="2017-01" db="EMBL/GenBank/DDBJ databases">
        <authorList>
            <person name="Mah S.A."/>
            <person name="Swanson W.J."/>
            <person name="Moy G.W."/>
            <person name="Vacquier V.D."/>
        </authorList>
    </citation>
    <scope>NUCLEOTIDE SEQUENCE [LARGE SCALE GENOMIC DNA]</scope>
    <source>
        <strain evidence="3 4">M9</strain>
    </source>
</reference>
<dbReference type="PANTHER" id="PTHR12227">
    <property type="entry name" value="GLYCERATE KINASE"/>
    <property type="match status" value="1"/>
</dbReference>
<dbReference type="Proteomes" id="UP000223759">
    <property type="component" value="Unassembled WGS sequence"/>
</dbReference>
<keyword evidence="4" id="KW-1185">Reference proteome</keyword>
<protein>
    <submittedName>
        <fullName evidence="3">Hydroxypyruvate reductase</fullName>
    </submittedName>
</protein>
<feature type="domain" description="MOFRL-associated" evidence="2">
    <location>
        <begin position="14"/>
        <end position="211"/>
    </location>
</feature>